<comment type="cofactor">
    <cofactor evidence="1 5">
        <name>heme</name>
        <dbReference type="ChEBI" id="CHEBI:30413"/>
    </cofactor>
</comment>
<dbReference type="OrthoDB" id="1470350at2759"/>
<evidence type="ECO:0000256" key="6">
    <source>
        <dbReference type="RuleBase" id="RU000461"/>
    </source>
</evidence>
<dbReference type="Pfam" id="PF00067">
    <property type="entry name" value="p450"/>
    <property type="match status" value="1"/>
</dbReference>
<keyword evidence="8" id="KW-1185">Reference proteome</keyword>
<evidence type="ECO:0000256" key="1">
    <source>
        <dbReference type="ARBA" id="ARBA00001971"/>
    </source>
</evidence>
<evidence type="ECO:0000256" key="3">
    <source>
        <dbReference type="ARBA" id="ARBA00022723"/>
    </source>
</evidence>
<reference evidence="7" key="1">
    <citation type="submission" date="2022-07" db="EMBL/GenBank/DDBJ databases">
        <title>Phylogenomic reconstructions and comparative analyses of Kickxellomycotina fungi.</title>
        <authorList>
            <person name="Reynolds N.K."/>
            <person name="Stajich J.E."/>
            <person name="Barry K."/>
            <person name="Grigoriev I.V."/>
            <person name="Crous P."/>
            <person name="Smith M.E."/>
        </authorList>
    </citation>
    <scope>NUCLEOTIDE SEQUENCE</scope>
    <source>
        <strain evidence="7">NBRC 100468</strain>
    </source>
</reference>
<dbReference type="PRINTS" id="PR00463">
    <property type="entry name" value="EP450I"/>
</dbReference>
<evidence type="ECO:0008006" key="9">
    <source>
        <dbReference type="Google" id="ProtNLM"/>
    </source>
</evidence>
<name>A0A9W7ZYA4_9FUNG</name>
<evidence type="ECO:0000313" key="8">
    <source>
        <dbReference type="Proteomes" id="UP001150538"/>
    </source>
</evidence>
<dbReference type="SUPFAM" id="SSF48264">
    <property type="entry name" value="Cytochrome P450"/>
    <property type="match status" value="1"/>
</dbReference>
<keyword evidence="6" id="KW-0560">Oxidoreductase</keyword>
<sequence length="554" mass="62732">MFAIIGYLRSLFIQAAEGDIGSVYSYESIFPSQNAVFSVIASIAGGILVSRVIYNIYFSPLSKYPGSIIDKALEISLVYRFISGPIPLHFLKQHQKYGQYVRVGPNQISIDNIEDCKKILKSHRFTKTMIHNVRVFGEQNTFTTNDPEVNKVRRRLMKPAYTTTHVAKMENAILEAGPMSYKRKIDEAIQNSKDKSSGGVATINYIDWFHYMAFDVIGELAFGQSFDMLQRGDYMMLDGIKAMSVIGIFEIFMPNLSKLKKLVVPWLVKDVDRLMSFAKSVISKRIEQTMLNGGKAVRQDTLQVFIDAVDAEAGKGMNAKQATAELALQLFAGTDTASNTLSWTMFLLMVYPEVYDKVCKEIRATYPDRSKPITYTDGLSKLPYLEAVLYESMRFLPTTAASLTRLVPSSGVELSNGQFLPGGTEVFIPIYSIQHNEKLWKNHHVFNPERFMVNEFNSTEDVETRKKNLFAFSSGVRICPGRNLARCEMFMTLANLLRDYDFWLPEDMPYGPDVIEKKTGQPKIIPAFFGITYSPKNPKKNGWICVKHHNFTSV</sequence>
<keyword evidence="6" id="KW-0503">Monooxygenase</keyword>
<evidence type="ECO:0000256" key="5">
    <source>
        <dbReference type="PIRSR" id="PIRSR602401-1"/>
    </source>
</evidence>
<dbReference type="Proteomes" id="UP001150538">
    <property type="component" value="Unassembled WGS sequence"/>
</dbReference>
<dbReference type="PRINTS" id="PR00385">
    <property type="entry name" value="P450"/>
</dbReference>
<dbReference type="EMBL" id="JANBPU010000095">
    <property type="protein sequence ID" value="KAJ1916681.1"/>
    <property type="molecule type" value="Genomic_DNA"/>
</dbReference>
<keyword evidence="3 5" id="KW-0479">Metal-binding</keyword>
<dbReference type="PANTHER" id="PTHR24305">
    <property type="entry name" value="CYTOCHROME P450"/>
    <property type="match status" value="1"/>
</dbReference>
<organism evidence="7 8">
    <name type="scientific">Mycoemilia scoparia</name>
    <dbReference type="NCBI Taxonomy" id="417184"/>
    <lineage>
        <taxon>Eukaryota</taxon>
        <taxon>Fungi</taxon>
        <taxon>Fungi incertae sedis</taxon>
        <taxon>Zoopagomycota</taxon>
        <taxon>Kickxellomycotina</taxon>
        <taxon>Kickxellomycetes</taxon>
        <taxon>Kickxellales</taxon>
        <taxon>Kickxellaceae</taxon>
        <taxon>Mycoemilia</taxon>
    </lineage>
</organism>
<dbReference type="PANTHER" id="PTHR24305:SF166">
    <property type="entry name" value="CYTOCHROME P450 12A4, MITOCHONDRIAL-RELATED"/>
    <property type="match status" value="1"/>
</dbReference>
<evidence type="ECO:0000256" key="2">
    <source>
        <dbReference type="ARBA" id="ARBA00010617"/>
    </source>
</evidence>
<dbReference type="InterPro" id="IPR001128">
    <property type="entry name" value="Cyt_P450"/>
</dbReference>
<keyword evidence="5 6" id="KW-0349">Heme</keyword>
<comment type="similarity">
    <text evidence="2 6">Belongs to the cytochrome P450 family.</text>
</comment>
<dbReference type="GO" id="GO:0004497">
    <property type="term" value="F:monooxygenase activity"/>
    <property type="evidence" value="ECO:0007669"/>
    <property type="project" value="UniProtKB-KW"/>
</dbReference>
<dbReference type="Gene3D" id="1.10.630.10">
    <property type="entry name" value="Cytochrome P450"/>
    <property type="match status" value="1"/>
</dbReference>
<dbReference type="AlphaFoldDB" id="A0A9W7ZYA4"/>
<evidence type="ECO:0000313" key="7">
    <source>
        <dbReference type="EMBL" id="KAJ1916681.1"/>
    </source>
</evidence>
<accession>A0A9W7ZYA4</accession>
<dbReference type="PROSITE" id="PS00086">
    <property type="entry name" value="CYTOCHROME_P450"/>
    <property type="match status" value="1"/>
</dbReference>
<dbReference type="InterPro" id="IPR036396">
    <property type="entry name" value="Cyt_P450_sf"/>
</dbReference>
<dbReference type="GO" id="GO:0016705">
    <property type="term" value="F:oxidoreductase activity, acting on paired donors, with incorporation or reduction of molecular oxygen"/>
    <property type="evidence" value="ECO:0007669"/>
    <property type="project" value="InterPro"/>
</dbReference>
<dbReference type="InterPro" id="IPR050121">
    <property type="entry name" value="Cytochrome_P450_monoxygenase"/>
</dbReference>
<dbReference type="GO" id="GO:0020037">
    <property type="term" value="F:heme binding"/>
    <property type="evidence" value="ECO:0007669"/>
    <property type="project" value="InterPro"/>
</dbReference>
<keyword evidence="4 5" id="KW-0408">Iron</keyword>
<dbReference type="GO" id="GO:0005506">
    <property type="term" value="F:iron ion binding"/>
    <property type="evidence" value="ECO:0007669"/>
    <property type="project" value="InterPro"/>
</dbReference>
<comment type="caution">
    <text evidence="7">The sequence shown here is derived from an EMBL/GenBank/DDBJ whole genome shotgun (WGS) entry which is preliminary data.</text>
</comment>
<gene>
    <name evidence="7" type="ORF">H4219_003640</name>
</gene>
<dbReference type="InterPro" id="IPR002401">
    <property type="entry name" value="Cyt_P450_E_grp-I"/>
</dbReference>
<dbReference type="InterPro" id="IPR017972">
    <property type="entry name" value="Cyt_P450_CS"/>
</dbReference>
<proteinExistence type="inferred from homology"/>
<evidence type="ECO:0000256" key="4">
    <source>
        <dbReference type="ARBA" id="ARBA00023004"/>
    </source>
</evidence>
<feature type="binding site" description="axial binding residue" evidence="5">
    <location>
        <position position="479"/>
    </location>
    <ligand>
        <name>heme</name>
        <dbReference type="ChEBI" id="CHEBI:30413"/>
    </ligand>
    <ligandPart>
        <name>Fe</name>
        <dbReference type="ChEBI" id="CHEBI:18248"/>
    </ligandPart>
</feature>
<protein>
    <recommendedName>
        <fullName evidence="9">Cytochrome P450</fullName>
    </recommendedName>
</protein>